<evidence type="ECO:0000313" key="1">
    <source>
        <dbReference type="EMBL" id="MEM5948767.1"/>
    </source>
</evidence>
<gene>
    <name evidence="1" type="ORF">WKV44_09475</name>
</gene>
<comment type="caution">
    <text evidence="1">The sequence shown here is derived from an EMBL/GenBank/DDBJ whole genome shotgun (WGS) entry which is preliminary data.</text>
</comment>
<dbReference type="RefSeq" id="WP_420070218.1">
    <property type="nucleotide sequence ID" value="NZ_JBCHKQ010000005.1"/>
</dbReference>
<evidence type="ECO:0000313" key="2">
    <source>
        <dbReference type="Proteomes" id="UP001466331"/>
    </source>
</evidence>
<protein>
    <submittedName>
        <fullName evidence="1">Rrf2 family transcriptional regulator</fullName>
    </submittedName>
</protein>
<dbReference type="InterPro" id="IPR036388">
    <property type="entry name" value="WH-like_DNA-bd_sf"/>
</dbReference>
<dbReference type="NCBIfam" id="TIGR00738">
    <property type="entry name" value="rrf2_super"/>
    <property type="match status" value="1"/>
</dbReference>
<dbReference type="InterPro" id="IPR036390">
    <property type="entry name" value="WH_DNA-bd_sf"/>
</dbReference>
<dbReference type="PANTHER" id="PTHR33221:SF2">
    <property type="entry name" value="TRANSCRIPTIONAL REGULATOR"/>
    <property type="match status" value="1"/>
</dbReference>
<proteinExistence type="predicted"/>
<dbReference type="PROSITE" id="PS01332">
    <property type="entry name" value="HTH_RRF2_1"/>
    <property type="match status" value="1"/>
</dbReference>
<dbReference type="Gene3D" id="1.10.10.10">
    <property type="entry name" value="Winged helix-like DNA-binding domain superfamily/Winged helix DNA-binding domain"/>
    <property type="match status" value="1"/>
</dbReference>
<dbReference type="PROSITE" id="PS51197">
    <property type="entry name" value="HTH_RRF2_2"/>
    <property type="match status" value="1"/>
</dbReference>
<dbReference type="InterPro" id="IPR030489">
    <property type="entry name" value="TR_Rrf2-type_CS"/>
</dbReference>
<reference evidence="1 2" key="1">
    <citation type="submission" date="2024-03" db="EMBL/GenBank/DDBJ databases">
        <title>Ignisphaera cupida sp. nov., a hyperthermophilic hydrolytic archaeon from a hot spring of Kamchatka, and proposal of Ignisphaeraceae fam. nov.</title>
        <authorList>
            <person name="Podosokorskaya O.A."/>
            <person name="Elcheninov A.G."/>
            <person name="Maltseva A.I."/>
            <person name="Zayulina K.S."/>
            <person name="Novikov A."/>
            <person name="Merkel A.Y."/>
        </authorList>
    </citation>
    <scope>NUCLEOTIDE SEQUENCE [LARGE SCALE GENOMIC DNA]</scope>
    <source>
        <strain evidence="1 2">38H-sp</strain>
    </source>
</reference>
<dbReference type="SUPFAM" id="SSF46785">
    <property type="entry name" value="Winged helix' DNA-binding domain"/>
    <property type="match status" value="1"/>
</dbReference>
<keyword evidence="2" id="KW-1185">Reference proteome</keyword>
<dbReference type="InterPro" id="IPR000944">
    <property type="entry name" value="Tscrpt_reg_Rrf2"/>
</dbReference>
<sequence length="137" mass="14958">MIRIHRDMEYALLALLYMDKKNELVSARELAEAEGIPEARLKKLLQKLARGGVVEALQGAYGGYRLAANLSTLRLGQVAEALKDSSSYLPCDKDTVDCKKTASCKVRSALLGIIGLIEENIYSLSVGQVFGGLDVRE</sequence>
<accession>A0ABU9UF24</accession>
<dbReference type="EMBL" id="JBCHKQ010000005">
    <property type="protein sequence ID" value="MEM5948767.1"/>
    <property type="molecule type" value="Genomic_DNA"/>
</dbReference>
<dbReference type="PANTHER" id="PTHR33221">
    <property type="entry name" value="WINGED HELIX-TURN-HELIX TRANSCRIPTIONAL REGULATOR, RRF2 FAMILY"/>
    <property type="match status" value="1"/>
</dbReference>
<organism evidence="1 2">
    <name type="scientific">Rarispira pelagica</name>
    <dbReference type="NCBI Taxonomy" id="3141764"/>
    <lineage>
        <taxon>Bacteria</taxon>
        <taxon>Pseudomonadati</taxon>
        <taxon>Spirochaetota</taxon>
        <taxon>Spirochaetia</taxon>
        <taxon>Winmispirales</taxon>
        <taxon>Winmispiraceae</taxon>
        <taxon>Rarispira</taxon>
    </lineage>
</organism>
<dbReference type="Proteomes" id="UP001466331">
    <property type="component" value="Unassembled WGS sequence"/>
</dbReference>
<name>A0ABU9UF24_9SPIR</name>
<dbReference type="Pfam" id="PF02082">
    <property type="entry name" value="Rrf2"/>
    <property type="match status" value="1"/>
</dbReference>